<feature type="chain" id="PRO_5017835088" evidence="1">
    <location>
        <begin position="22"/>
        <end position="71"/>
    </location>
</feature>
<dbReference type="Pfam" id="PF12732">
    <property type="entry name" value="YtxH"/>
    <property type="match status" value="1"/>
</dbReference>
<name>A0A3B7MLX5_9BACT</name>
<proteinExistence type="predicted"/>
<evidence type="ECO:0000256" key="1">
    <source>
        <dbReference type="SAM" id="SignalP"/>
    </source>
</evidence>
<feature type="signal peptide" evidence="1">
    <location>
        <begin position="1"/>
        <end position="21"/>
    </location>
</feature>
<reference evidence="2 3" key="1">
    <citation type="submission" date="2018-09" db="EMBL/GenBank/DDBJ databases">
        <title>Genome sequencing of strain 6GH32-13.</title>
        <authorList>
            <person name="Weon H.-Y."/>
            <person name="Heo J."/>
            <person name="Kwon S.-W."/>
        </authorList>
    </citation>
    <scope>NUCLEOTIDE SEQUENCE [LARGE SCALE GENOMIC DNA]</scope>
    <source>
        <strain evidence="2 3">5GH32-13</strain>
    </source>
</reference>
<protein>
    <submittedName>
        <fullName evidence="2">YtxH domain-containing protein</fullName>
    </submittedName>
</protein>
<keyword evidence="1" id="KW-0732">Signal</keyword>
<dbReference type="RefSeq" id="WP_119049937.1">
    <property type="nucleotide sequence ID" value="NZ_CP032157.1"/>
</dbReference>
<gene>
    <name evidence="2" type="ORF">D3H65_08670</name>
</gene>
<dbReference type="KEGG" id="pseg:D3H65_08670"/>
<keyword evidence="3" id="KW-1185">Reference proteome</keyword>
<accession>A0A3B7MLX5</accession>
<evidence type="ECO:0000313" key="3">
    <source>
        <dbReference type="Proteomes" id="UP000263900"/>
    </source>
</evidence>
<dbReference type="OrthoDB" id="680358at2"/>
<organism evidence="2 3">
    <name type="scientific">Paraflavitalea soli</name>
    <dbReference type="NCBI Taxonomy" id="2315862"/>
    <lineage>
        <taxon>Bacteria</taxon>
        <taxon>Pseudomonadati</taxon>
        <taxon>Bacteroidota</taxon>
        <taxon>Chitinophagia</taxon>
        <taxon>Chitinophagales</taxon>
        <taxon>Chitinophagaceae</taxon>
        <taxon>Paraflavitalea</taxon>
    </lineage>
</organism>
<dbReference type="EMBL" id="CP032157">
    <property type="protein sequence ID" value="AXY74050.1"/>
    <property type="molecule type" value="Genomic_DNA"/>
</dbReference>
<dbReference type="Proteomes" id="UP000263900">
    <property type="component" value="Chromosome"/>
</dbReference>
<dbReference type="AlphaFoldDB" id="A0A3B7MLX5"/>
<evidence type="ECO:0000313" key="2">
    <source>
        <dbReference type="EMBL" id="AXY74050.1"/>
    </source>
</evidence>
<dbReference type="InterPro" id="IPR024623">
    <property type="entry name" value="YtxH"/>
</dbReference>
<sequence length="71" mass="7455">MKNSSKILVALAIGAVAGAIAGILFAPDKGTETRRKLSEEGKKMAEGLKNQCCKATDNLKKEMEEAGNGFA</sequence>